<sequence length="549" mass="62663">MSLAMLDKVKKYYGDRLILDIEKFEIFKEDRIGLVGENGEGKTTLIKVLLGEINVEEGNVFLTDSHAYISQKEDYKGECILSKAKSLFNAPDQYKDYLSGGEKVKLKISKALSENRSIIIADEPTSNLDSSSVSILEKMLKSYNGAMLLVSHDREFLDSLCNIIVEIENGKLKFYKGNYSKYIKIKKEEIKREAVEYTDYIKEKERLNGIILEKRGLGDSIRKTPKRMGNSEARLHKMGGQKAKQNIDKNIKAVISRIEHLDVKEKPKATSEINIRIQEGLEIISKNPIEINEFNVIIGERILIKEATFRIKRGKKIALLGENGCGKTTLLKAILKYDNEAIKINNRVVIGYFDQNQSILKDNKTILENIMEDSSYDQSFIRINLDGFGFKGDTVLKMVNSLSGGEKVKVALCKILLSDNNVLILDEPTNYLDIKSMEALEEALINMDKTVIMVSHDRKFITNVCDYIIEIENNMVKQFNGGYSEYIREKNKPKVNNKDKENKEKLMLLQNKLSEIISILSIGGNTVDKQKLEVEYEKIIKEINKLRQR</sequence>
<dbReference type="InterPro" id="IPR003593">
    <property type="entry name" value="AAA+_ATPase"/>
</dbReference>
<dbReference type="CDD" id="cd03221">
    <property type="entry name" value="ABCF_EF-3"/>
    <property type="match status" value="2"/>
</dbReference>
<dbReference type="EMBL" id="JACKWY010000004">
    <property type="protein sequence ID" value="MBB6714971.1"/>
    <property type="molecule type" value="Genomic_DNA"/>
</dbReference>
<dbReference type="Pfam" id="PF00005">
    <property type="entry name" value="ABC_tran"/>
    <property type="match status" value="2"/>
</dbReference>
<dbReference type="SMART" id="SM00382">
    <property type="entry name" value="AAA"/>
    <property type="match status" value="2"/>
</dbReference>
<proteinExistence type="predicted"/>
<dbReference type="PANTHER" id="PTHR42855">
    <property type="entry name" value="ABC TRANSPORTER ATP-BINDING SUBUNIT"/>
    <property type="match status" value="1"/>
</dbReference>
<dbReference type="RefSeq" id="WP_185164416.1">
    <property type="nucleotide sequence ID" value="NZ_JACKWY010000004.1"/>
</dbReference>
<dbReference type="InterPro" id="IPR017871">
    <property type="entry name" value="ABC_transporter-like_CS"/>
</dbReference>
<feature type="domain" description="ABC transporter" evidence="3">
    <location>
        <begin position="4"/>
        <end position="194"/>
    </location>
</feature>
<dbReference type="Proteomes" id="UP000585258">
    <property type="component" value="Unassembled WGS sequence"/>
</dbReference>
<dbReference type="NCBIfam" id="NF000355">
    <property type="entry name" value="ribo_prot_ABC_F"/>
    <property type="match status" value="1"/>
</dbReference>
<dbReference type="PROSITE" id="PS00211">
    <property type="entry name" value="ABC_TRANSPORTER_1"/>
    <property type="match status" value="2"/>
</dbReference>
<dbReference type="GO" id="GO:0005524">
    <property type="term" value="F:ATP binding"/>
    <property type="evidence" value="ECO:0007669"/>
    <property type="project" value="UniProtKB-KW"/>
</dbReference>
<protein>
    <submittedName>
        <fullName evidence="4">ABC-F family ATP-binding cassette domain-containing protein</fullName>
    </submittedName>
</protein>
<evidence type="ECO:0000256" key="2">
    <source>
        <dbReference type="ARBA" id="ARBA00022840"/>
    </source>
</evidence>
<keyword evidence="1" id="KW-0547">Nucleotide-binding</keyword>
<dbReference type="GO" id="GO:0016887">
    <property type="term" value="F:ATP hydrolysis activity"/>
    <property type="evidence" value="ECO:0007669"/>
    <property type="project" value="InterPro"/>
</dbReference>
<dbReference type="SUPFAM" id="SSF52540">
    <property type="entry name" value="P-loop containing nucleoside triphosphate hydrolases"/>
    <property type="match status" value="2"/>
</dbReference>
<evidence type="ECO:0000256" key="1">
    <source>
        <dbReference type="ARBA" id="ARBA00022741"/>
    </source>
</evidence>
<dbReference type="InterPro" id="IPR027417">
    <property type="entry name" value="P-loop_NTPase"/>
</dbReference>
<dbReference type="Gene3D" id="3.40.50.300">
    <property type="entry name" value="P-loop containing nucleotide triphosphate hydrolases"/>
    <property type="match status" value="3"/>
</dbReference>
<keyword evidence="2 4" id="KW-0067">ATP-binding</keyword>
<name>A0A7X0SG70_9CLOT</name>
<dbReference type="AlphaFoldDB" id="A0A7X0SG70"/>
<evidence type="ECO:0000313" key="4">
    <source>
        <dbReference type="EMBL" id="MBB6714971.1"/>
    </source>
</evidence>
<evidence type="ECO:0000259" key="3">
    <source>
        <dbReference type="PROSITE" id="PS50893"/>
    </source>
</evidence>
<comment type="caution">
    <text evidence="4">The sequence shown here is derived from an EMBL/GenBank/DDBJ whole genome shotgun (WGS) entry which is preliminary data.</text>
</comment>
<reference evidence="4 5" key="1">
    <citation type="submission" date="2020-08" db="EMBL/GenBank/DDBJ databases">
        <title>Clostridia isolated from Swiss meat.</title>
        <authorList>
            <person name="Wambui J."/>
            <person name="Stevens M.J.A."/>
            <person name="Stephan R."/>
        </authorList>
    </citation>
    <scope>NUCLEOTIDE SEQUENCE [LARGE SCALE GENOMIC DNA]</scope>
    <source>
        <strain evidence="4 5">CM001</strain>
    </source>
</reference>
<dbReference type="PROSITE" id="PS50893">
    <property type="entry name" value="ABC_TRANSPORTER_2"/>
    <property type="match status" value="2"/>
</dbReference>
<dbReference type="PANTHER" id="PTHR42855:SF2">
    <property type="entry name" value="DRUG RESISTANCE ABC TRANSPORTER,ATP-BINDING PROTEIN"/>
    <property type="match status" value="1"/>
</dbReference>
<evidence type="ECO:0000313" key="5">
    <source>
        <dbReference type="Proteomes" id="UP000585258"/>
    </source>
</evidence>
<gene>
    <name evidence="4" type="ORF">H7E68_09550</name>
</gene>
<feature type="domain" description="ABC transporter" evidence="3">
    <location>
        <begin position="289"/>
        <end position="498"/>
    </location>
</feature>
<organism evidence="4 5">
    <name type="scientific">Clostridium gasigenes</name>
    <dbReference type="NCBI Taxonomy" id="94869"/>
    <lineage>
        <taxon>Bacteria</taxon>
        <taxon>Bacillati</taxon>
        <taxon>Bacillota</taxon>
        <taxon>Clostridia</taxon>
        <taxon>Eubacteriales</taxon>
        <taxon>Clostridiaceae</taxon>
        <taxon>Clostridium</taxon>
    </lineage>
</organism>
<dbReference type="InterPro" id="IPR051309">
    <property type="entry name" value="ABCF_ATPase"/>
</dbReference>
<dbReference type="InterPro" id="IPR003439">
    <property type="entry name" value="ABC_transporter-like_ATP-bd"/>
</dbReference>
<accession>A0A7X0SG70</accession>
<dbReference type="NCBIfam" id="NF043038">
    <property type="entry name" value="ABCF_CplR"/>
    <property type="match status" value="1"/>
</dbReference>